<name>A0ABT6Y4B1_9BACT</name>
<keyword evidence="3" id="KW-1185">Reference proteome</keyword>
<dbReference type="Pfam" id="PF00027">
    <property type="entry name" value="cNMP_binding"/>
    <property type="match status" value="1"/>
</dbReference>
<dbReference type="Gene3D" id="2.60.120.10">
    <property type="entry name" value="Jelly Rolls"/>
    <property type="match status" value="1"/>
</dbReference>
<dbReference type="RefSeq" id="WP_095167136.1">
    <property type="nucleotide sequence ID" value="NZ_JASHIF010000002.1"/>
</dbReference>
<evidence type="ECO:0000313" key="2">
    <source>
        <dbReference type="EMBL" id="MDI9858116.1"/>
    </source>
</evidence>
<evidence type="ECO:0000313" key="3">
    <source>
        <dbReference type="Proteomes" id="UP001236507"/>
    </source>
</evidence>
<feature type="domain" description="Cyclic nucleotide-binding" evidence="1">
    <location>
        <begin position="1"/>
        <end position="95"/>
    </location>
</feature>
<organism evidence="2 3">
    <name type="scientific">Flectobacillus roseus</name>
    <dbReference type="NCBI Taxonomy" id="502259"/>
    <lineage>
        <taxon>Bacteria</taxon>
        <taxon>Pseudomonadati</taxon>
        <taxon>Bacteroidota</taxon>
        <taxon>Cytophagia</taxon>
        <taxon>Cytophagales</taxon>
        <taxon>Flectobacillaceae</taxon>
        <taxon>Flectobacillus</taxon>
    </lineage>
</organism>
<proteinExistence type="predicted"/>
<reference evidence="2 3" key="1">
    <citation type="submission" date="2023-05" db="EMBL/GenBank/DDBJ databases">
        <title>Novel species of genus Flectobacillus isolated from stream in China.</title>
        <authorList>
            <person name="Lu H."/>
        </authorList>
    </citation>
    <scope>NUCLEOTIDE SEQUENCE [LARGE SCALE GENOMIC DNA]</scope>
    <source>
        <strain evidence="2 3">KCTC 42575</strain>
    </source>
</reference>
<dbReference type="EMBL" id="JASHIF010000002">
    <property type="protein sequence ID" value="MDI9858116.1"/>
    <property type="molecule type" value="Genomic_DNA"/>
</dbReference>
<dbReference type="CDD" id="cd00038">
    <property type="entry name" value="CAP_ED"/>
    <property type="match status" value="1"/>
</dbReference>
<accession>A0ABT6Y4B1</accession>
<gene>
    <name evidence="2" type="ORF">QM524_02730</name>
</gene>
<dbReference type="InterPro" id="IPR000595">
    <property type="entry name" value="cNMP-bd_dom"/>
</dbReference>
<dbReference type="SUPFAM" id="SSF51206">
    <property type="entry name" value="cAMP-binding domain-like"/>
    <property type="match status" value="1"/>
</dbReference>
<dbReference type="InterPro" id="IPR014710">
    <property type="entry name" value="RmlC-like_jellyroll"/>
</dbReference>
<dbReference type="Proteomes" id="UP001236507">
    <property type="component" value="Unassembled WGS sequence"/>
</dbReference>
<evidence type="ECO:0000259" key="1">
    <source>
        <dbReference type="PROSITE" id="PS50042"/>
    </source>
</evidence>
<dbReference type="PROSITE" id="PS50042">
    <property type="entry name" value="CNMP_BINDING_3"/>
    <property type="match status" value="1"/>
</dbReference>
<protein>
    <submittedName>
        <fullName evidence="2">Cyclic nucleotide-binding domain-containing protein</fullName>
    </submittedName>
</protein>
<sequence length="121" mass="14424">MRETERKILASGIELSFKEGEYLYRKGQDAEFVFYLKDGAFELRDEHNKPIVIDGFRCFLGLEEMLSDKKHRYGVKVLSSAHVLVFEKSLLNTLIYEYELAQRYFMLKMCDYLAFHEKVYE</sequence>
<dbReference type="InterPro" id="IPR018490">
    <property type="entry name" value="cNMP-bd_dom_sf"/>
</dbReference>
<comment type="caution">
    <text evidence="2">The sequence shown here is derived from an EMBL/GenBank/DDBJ whole genome shotgun (WGS) entry which is preliminary data.</text>
</comment>